<dbReference type="RefSeq" id="WP_001061360.1">
    <property type="nucleotide sequence ID" value="NZ_AP018802.1"/>
</dbReference>
<accession>A0A0H0MYR6</accession>
<reference evidence="2 4" key="2">
    <citation type="submission" date="2019-12" db="EMBL/GenBank/DDBJ databases">
        <authorList>
            <consortium name="NARMS: The National Antimicrobial Resistance Monitoring System"/>
        </authorList>
    </citation>
    <scope>NUCLEOTIDE SEQUENCE [LARGE SCALE GENOMIC DNA]</scope>
    <source>
        <strain evidence="2 4">CVM N19EC0596</strain>
    </source>
</reference>
<evidence type="ECO:0000313" key="4">
    <source>
        <dbReference type="Proteomes" id="UP000537181"/>
    </source>
</evidence>
<protein>
    <submittedName>
        <fullName evidence="2">DNA-binding protein</fullName>
    </submittedName>
</protein>
<reference evidence="1 3" key="1">
    <citation type="submission" date="2018-07" db="EMBL/GenBank/DDBJ databases">
        <title>Genomic analysis of colistin resistant EHEC isolated from cattle in Japan.</title>
        <authorList>
            <person name="Kusumoto M."/>
            <person name="Misumi W."/>
            <person name="Ogura Y."/>
            <person name="Hayashi T."/>
            <person name="Akiba M."/>
        </authorList>
    </citation>
    <scope>NUCLEOTIDE SEQUENCE [LARGE SCALE GENOMIC DNA]</scope>
    <source>
        <strain evidence="1 3">E2863</strain>
    </source>
</reference>
<dbReference type="Proteomes" id="UP000537181">
    <property type="component" value="Unassembled WGS sequence"/>
</dbReference>
<evidence type="ECO:0000313" key="2">
    <source>
        <dbReference type="EMBL" id="EFH6167155.1"/>
    </source>
</evidence>
<evidence type="ECO:0000313" key="3">
    <source>
        <dbReference type="Proteomes" id="UP000281900"/>
    </source>
</evidence>
<proteinExistence type="predicted"/>
<name>A0A0H0MYR6_ECOLX</name>
<organism evidence="2 4">
    <name type="scientific">Escherichia coli</name>
    <dbReference type="NCBI Taxonomy" id="562"/>
    <lineage>
        <taxon>Bacteria</taxon>
        <taxon>Pseudomonadati</taxon>
        <taxon>Pseudomonadota</taxon>
        <taxon>Gammaproteobacteria</taxon>
        <taxon>Enterobacterales</taxon>
        <taxon>Enterobacteriaceae</taxon>
        <taxon>Escherichia</taxon>
    </lineage>
</organism>
<dbReference type="AlphaFoldDB" id="A0A0H0MYR6"/>
<dbReference type="EMBL" id="AP018802">
    <property type="protein sequence ID" value="BBF56650.1"/>
    <property type="molecule type" value="Genomic_DNA"/>
</dbReference>
<dbReference type="GO" id="GO:0003677">
    <property type="term" value="F:DNA binding"/>
    <property type="evidence" value="ECO:0007669"/>
    <property type="project" value="UniProtKB-KW"/>
</dbReference>
<dbReference type="EMBL" id="AASWKX010000027">
    <property type="protein sequence ID" value="EFH6167155.1"/>
    <property type="molecule type" value="Genomic_DNA"/>
</dbReference>
<gene>
    <name evidence="1" type="ORF">E2863_05245</name>
    <name evidence="2" type="ORF">GAJ12_19195</name>
</gene>
<evidence type="ECO:0000313" key="1">
    <source>
        <dbReference type="EMBL" id="BBF56650.1"/>
    </source>
</evidence>
<dbReference type="Proteomes" id="UP000281900">
    <property type="component" value="Chromosome"/>
</dbReference>
<sequence length="71" mass="8111">MNNLMTTKQVADFCGVSVSTVLRWNSVNRRTGQKYRPDFPDPDIKSCPNKWASRKIYKFAGVIEECEAAQI</sequence>
<keyword evidence="2" id="KW-0238">DNA-binding</keyword>